<feature type="region of interest" description="Disordered" evidence="7">
    <location>
        <begin position="1"/>
        <end position="20"/>
    </location>
</feature>
<comment type="similarity">
    <text evidence="2 6">Belongs to the trans-sulfuration enzymes family.</text>
</comment>
<evidence type="ECO:0000256" key="6">
    <source>
        <dbReference type="RuleBase" id="RU362118"/>
    </source>
</evidence>
<dbReference type="InterPro" id="IPR015422">
    <property type="entry name" value="PyrdxlP-dep_Trfase_small"/>
</dbReference>
<comment type="cofactor">
    <cofactor evidence="1 6">
        <name>pyridoxal 5'-phosphate</name>
        <dbReference type="ChEBI" id="CHEBI:597326"/>
    </cofactor>
</comment>
<keyword evidence="9" id="KW-1185">Reference proteome</keyword>
<dbReference type="NCBIfam" id="TIGR01324">
    <property type="entry name" value="cysta_beta_ly_B"/>
    <property type="match status" value="1"/>
</dbReference>
<comment type="catalytic activity">
    <reaction evidence="5">
        <text>L,L-cystathionine + H2O = L-homocysteine + pyruvate + NH4(+)</text>
        <dbReference type="Rhea" id="RHEA:13965"/>
        <dbReference type="ChEBI" id="CHEBI:15361"/>
        <dbReference type="ChEBI" id="CHEBI:15377"/>
        <dbReference type="ChEBI" id="CHEBI:28938"/>
        <dbReference type="ChEBI" id="CHEBI:58161"/>
        <dbReference type="ChEBI" id="CHEBI:58199"/>
    </reaction>
</comment>
<evidence type="ECO:0000313" key="8">
    <source>
        <dbReference type="EMBL" id="MDT0617795.1"/>
    </source>
</evidence>
<dbReference type="InterPro" id="IPR006233">
    <property type="entry name" value="Cys_b_lyase_bac"/>
</dbReference>
<dbReference type="Pfam" id="PF01053">
    <property type="entry name" value="Cys_Met_Meta_PP"/>
    <property type="match status" value="1"/>
</dbReference>
<proteinExistence type="inferred from homology"/>
<dbReference type="InterPro" id="IPR015424">
    <property type="entry name" value="PyrdxlP-dep_Trfase"/>
</dbReference>
<organism evidence="8 9">
    <name type="scientific">Spectribacter acetivorans</name>
    <dbReference type="NCBI Taxonomy" id="3075603"/>
    <lineage>
        <taxon>Bacteria</taxon>
        <taxon>Pseudomonadati</taxon>
        <taxon>Pseudomonadota</taxon>
        <taxon>Gammaproteobacteria</taxon>
        <taxon>Salinisphaerales</taxon>
        <taxon>Salinisphaeraceae</taxon>
        <taxon>Spectribacter</taxon>
    </lineage>
</organism>
<evidence type="ECO:0000256" key="3">
    <source>
        <dbReference type="ARBA" id="ARBA00022898"/>
    </source>
</evidence>
<protein>
    <submittedName>
        <fullName evidence="8">Cystathionine beta-lyase</fullName>
        <ecNumber evidence="8">4.4.1.13</ecNumber>
    </submittedName>
</protein>
<dbReference type="InterPro" id="IPR015421">
    <property type="entry name" value="PyrdxlP-dep_Trfase_major"/>
</dbReference>
<dbReference type="PANTHER" id="PTHR43500">
    <property type="entry name" value="CYSTATHIONINE BETA-LYASE-RELATED"/>
    <property type="match status" value="1"/>
</dbReference>
<sequence length="389" mass="41556">MDKPTRLVHGGREPRRQHGMVNPPVYHASTVIFPTVDALESAAANPFEGVYYGRFGTPIHFELEGLLAELEGGAGCVTTCSGLAAITVALMSVAEAGGHLLVADNIYLPTRKLCAGMLARLGMTTSFFDPRITPAALAELMRPETVALVLEAPGSLTFEMPDVPALTAVARARDVAVIADNTWATPIGFPAFEHGVDISIQAATKYVVGHADAMLGAVTANESWYATVRRTAVEMGYCAGPDDVYLGLRGLRTLDVRLARHADNALRLCDWLAGRPEVEGLLYPPLPGDPGHAIWRRDFRAACGLFGVQLKPCSRHALTAMLDGLELFGMGFSWGGFESLVLPVNLTGARSATEWTHEGPLLRLHAGLESADDLIADLKAGFDRLASAT</sequence>
<dbReference type="InterPro" id="IPR000277">
    <property type="entry name" value="Cys/Met-Metab_PyrdxlP-dep_enz"/>
</dbReference>
<dbReference type="RefSeq" id="WP_311657698.1">
    <property type="nucleotide sequence ID" value="NZ_JAVRHY010000003.1"/>
</dbReference>
<dbReference type="Gene3D" id="3.90.1150.10">
    <property type="entry name" value="Aspartate Aminotransferase, domain 1"/>
    <property type="match status" value="1"/>
</dbReference>
<evidence type="ECO:0000313" key="9">
    <source>
        <dbReference type="Proteomes" id="UP001259982"/>
    </source>
</evidence>
<evidence type="ECO:0000256" key="2">
    <source>
        <dbReference type="ARBA" id="ARBA00009077"/>
    </source>
</evidence>
<dbReference type="Gene3D" id="3.40.640.10">
    <property type="entry name" value="Type I PLP-dependent aspartate aminotransferase-like (Major domain)"/>
    <property type="match status" value="1"/>
</dbReference>
<accession>A0ABU3B6W6</accession>
<evidence type="ECO:0000256" key="7">
    <source>
        <dbReference type="SAM" id="MobiDB-lite"/>
    </source>
</evidence>
<name>A0ABU3B6W6_9GAMM</name>
<dbReference type="SUPFAM" id="SSF53383">
    <property type="entry name" value="PLP-dependent transferases"/>
    <property type="match status" value="1"/>
</dbReference>
<keyword evidence="4 8" id="KW-0456">Lyase</keyword>
<dbReference type="PIRSF" id="PIRSF001434">
    <property type="entry name" value="CGS"/>
    <property type="match status" value="1"/>
</dbReference>
<comment type="caution">
    <text evidence="8">The sequence shown here is derived from an EMBL/GenBank/DDBJ whole genome shotgun (WGS) entry which is preliminary data.</text>
</comment>
<evidence type="ECO:0000256" key="1">
    <source>
        <dbReference type="ARBA" id="ARBA00001933"/>
    </source>
</evidence>
<dbReference type="Proteomes" id="UP001259982">
    <property type="component" value="Unassembled WGS sequence"/>
</dbReference>
<reference evidence="8 9" key="1">
    <citation type="submission" date="2023-09" db="EMBL/GenBank/DDBJ databases">
        <authorList>
            <person name="Rey-Velasco X."/>
        </authorList>
    </citation>
    <scope>NUCLEOTIDE SEQUENCE [LARGE SCALE GENOMIC DNA]</scope>
    <source>
        <strain evidence="8 9">P385</strain>
    </source>
</reference>
<dbReference type="GO" id="GO:0047804">
    <property type="term" value="F:cysteine-S-conjugate beta-lyase activity"/>
    <property type="evidence" value="ECO:0007669"/>
    <property type="project" value="UniProtKB-EC"/>
</dbReference>
<dbReference type="EC" id="4.4.1.13" evidence="8"/>
<gene>
    <name evidence="8" type="primary">metC</name>
    <name evidence="8" type="ORF">RM531_04865</name>
</gene>
<keyword evidence="3 6" id="KW-0663">Pyridoxal phosphate</keyword>
<feature type="compositionally biased region" description="Basic and acidic residues" evidence="7">
    <location>
        <begin position="1"/>
        <end position="16"/>
    </location>
</feature>
<evidence type="ECO:0000256" key="4">
    <source>
        <dbReference type="ARBA" id="ARBA00023239"/>
    </source>
</evidence>
<dbReference type="PANTHER" id="PTHR43500:SF1">
    <property type="entry name" value="CYSTATHIONINE BETA-LYASE-RELATED"/>
    <property type="match status" value="1"/>
</dbReference>
<dbReference type="EMBL" id="JAVRHY010000003">
    <property type="protein sequence ID" value="MDT0617795.1"/>
    <property type="molecule type" value="Genomic_DNA"/>
</dbReference>
<evidence type="ECO:0000256" key="5">
    <source>
        <dbReference type="ARBA" id="ARBA00047517"/>
    </source>
</evidence>